<dbReference type="STRING" id="1605367.AFM12_18230"/>
<organism evidence="4 5">
    <name type="scientific">Jiulongibacter sediminis</name>
    <dbReference type="NCBI Taxonomy" id="1605367"/>
    <lineage>
        <taxon>Bacteria</taxon>
        <taxon>Pseudomonadati</taxon>
        <taxon>Bacteroidota</taxon>
        <taxon>Cytophagia</taxon>
        <taxon>Cytophagales</taxon>
        <taxon>Leadbetterellaceae</taxon>
        <taxon>Jiulongibacter</taxon>
    </lineage>
</organism>
<dbReference type="AlphaFoldDB" id="A0A0P7BX85"/>
<dbReference type="InterPro" id="IPR016181">
    <property type="entry name" value="Acyl_CoA_acyltransferase"/>
</dbReference>
<name>A0A0P7BX85_9BACT</name>
<dbReference type="SUPFAM" id="SSF55729">
    <property type="entry name" value="Acyl-CoA N-acyltransferases (Nat)"/>
    <property type="match status" value="1"/>
</dbReference>
<dbReference type="RefSeq" id="WP_055151474.1">
    <property type="nucleotide sequence ID" value="NZ_JXSZ01000015.1"/>
</dbReference>
<dbReference type="Pfam" id="PF08445">
    <property type="entry name" value="FR47"/>
    <property type="match status" value="1"/>
</dbReference>
<feature type="domain" description="N-acetyltransferase" evidence="3">
    <location>
        <begin position="100"/>
        <end position="227"/>
    </location>
</feature>
<proteinExistence type="predicted"/>
<keyword evidence="2" id="KW-0012">Acyltransferase</keyword>
<accession>A0A0P7BX85</accession>
<dbReference type="GO" id="GO:0016747">
    <property type="term" value="F:acyltransferase activity, transferring groups other than amino-acyl groups"/>
    <property type="evidence" value="ECO:0007669"/>
    <property type="project" value="InterPro"/>
</dbReference>
<dbReference type="EMBL" id="LGTQ01000015">
    <property type="protein sequence ID" value="KPM46714.1"/>
    <property type="molecule type" value="Genomic_DNA"/>
</dbReference>
<protein>
    <recommendedName>
        <fullName evidence="3">N-acetyltransferase domain-containing protein</fullName>
    </recommendedName>
</protein>
<reference evidence="4 5" key="1">
    <citation type="submission" date="2015-07" db="EMBL/GenBank/DDBJ databases">
        <title>The draft genome sequence of Leadbetterella sp. JN14-9.</title>
        <authorList>
            <person name="Liu Y."/>
            <person name="Du J."/>
            <person name="Shao Z."/>
        </authorList>
    </citation>
    <scope>NUCLEOTIDE SEQUENCE [LARGE SCALE GENOMIC DNA]</scope>
    <source>
        <strain evidence="4 5">JN14-9</strain>
    </source>
</reference>
<evidence type="ECO:0000313" key="4">
    <source>
        <dbReference type="EMBL" id="KPM46714.1"/>
    </source>
</evidence>
<evidence type="ECO:0000256" key="1">
    <source>
        <dbReference type="ARBA" id="ARBA00022679"/>
    </source>
</evidence>
<evidence type="ECO:0000256" key="2">
    <source>
        <dbReference type="ARBA" id="ARBA00023315"/>
    </source>
</evidence>
<dbReference type="OrthoDB" id="9797456at2"/>
<dbReference type="PROSITE" id="PS51186">
    <property type="entry name" value="GNAT"/>
    <property type="match status" value="1"/>
</dbReference>
<keyword evidence="1" id="KW-0808">Transferase</keyword>
<evidence type="ECO:0000259" key="3">
    <source>
        <dbReference type="PROSITE" id="PS51186"/>
    </source>
</evidence>
<dbReference type="CDD" id="cd04301">
    <property type="entry name" value="NAT_SF"/>
    <property type="match status" value="1"/>
</dbReference>
<dbReference type="InterPro" id="IPR050680">
    <property type="entry name" value="YpeA/RimI_acetyltransf"/>
</dbReference>
<sequence>MQTKILDNIIWNAAKENPCLVKSGEGAVVFEPEVSPFAGMPGYTSDDFRNLTELAAQGQEVLIFTPHRLDFPFSWEFVFEGEMHQMVATESVSENREEKVVLQPLTIENVPQMLALTELTKPGPFLPGTIRFGKYLGIFHEARLVAMAGLRLCAGSFMEISAVCTHPDFTGKGLGKALLLGMMEHIAELGKTPFLHVRKDNTSAIRLYKQLGFEVRKDFYYTMIRKK</sequence>
<evidence type="ECO:0000313" key="5">
    <source>
        <dbReference type="Proteomes" id="UP000050454"/>
    </source>
</evidence>
<dbReference type="PANTHER" id="PTHR43420:SF3">
    <property type="entry name" value="N-ACETYLTRANSFERASE DOMAIN-CONTAINING PROTEIN"/>
    <property type="match status" value="1"/>
</dbReference>
<dbReference type="PANTHER" id="PTHR43420">
    <property type="entry name" value="ACETYLTRANSFERASE"/>
    <property type="match status" value="1"/>
</dbReference>
<dbReference type="InterPro" id="IPR013653">
    <property type="entry name" value="GCN5-like_dom"/>
</dbReference>
<dbReference type="Gene3D" id="3.40.630.30">
    <property type="match status" value="1"/>
</dbReference>
<gene>
    <name evidence="4" type="ORF">AFM12_18230</name>
</gene>
<dbReference type="Proteomes" id="UP000050454">
    <property type="component" value="Unassembled WGS sequence"/>
</dbReference>
<dbReference type="InterPro" id="IPR000182">
    <property type="entry name" value="GNAT_dom"/>
</dbReference>
<keyword evidence="5" id="KW-1185">Reference proteome</keyword>
<dbReference type="PATRIC" id="fig|1605367.3.peg.1082"/>
<comment type="caution">
    <text evidence="4">The sequence shown here is derived from an EMBL/GenBank/DDBJ whole genome shotgun (WGS) entry which is preliminary data.</text>
</comment>